<dbReference type="InterPro" id="IPR013083">
    <property type="entry name" value="Znf_RING/FYVE/PHD"/>
</dbReference>
<dbReference type="GO" id="GO:0008270">
    <property type="term" value="F:zinc ion binding"/>
    <property type="evidence" value="ECO:0007669"/>
    <property type="project" value="UniProtKB-KW"/>
</dbReference>
<dbReference type="Pfam" id="PF15227">
    <property type="entry name" value="zf-C3HC4_4"/>
    <property type="match status" value="1"/>
</dbReference>
<dbReference type="InterPro" id="IPR043136">
    <property type="entry name" value="B30.2/SPRY_sf"/>
</dbReference>
<name>A0A3B3XN53_9TELE</name>
<evidence type="ECO:0000313" key="8">
    <source>
        <dbReference type="Proteomes" id="UP000261480"/>
    </source>
</evidence>
<dbReference type="InterPro" id="IPR017907">
    <property type="entry name" value="Znf_RING_CS"/>
</dbReference>
<proteinExistence type="predicted"/>
<protein>
    <recommendedName>
        <fullName evidence="6">RING-type domain-containing protein</fullName>
    </recommendedName>
</protein>
<sequence>MNGSKMFNKSTKHEENFSCSICLDLLKDPVTIPCGHSYCMDCIKDHWDGEDQRRIPSCPQCRKEFKPRPELEKNVMLAALVEDLKKTGLQDAPADHCYAGPEDVACDVCTGRKRKAVKTCLVCLISYCENHLQPHYESPAFKKHKLVNPTKTLMESICSCHDEVMKMLMDGYETVSAEAERAEKQKELQVSRQQIHQRIQDQEKDVKLLQQEVEAINRSADKAVEDSEKIFTELIHLLQKRSSEVKQQIRSQQETEVKEFGQNDKSWCLYCDLICNVFYHNNVVTQLPGSDFSRIGVYLDHRAGVLCFYNVSGSMTLIHRVQTRFTQPLYAGVTPLWFGDTAEFIKPK</sequence>
<accession>A0A3B3XN53</accession>
<keyword evidence="3" id="KW-0862">Zinc</keyword>
<dbReference type="InterPro" id="IPR051051">
    <property type="entry name" value="E3_ubiq-ligase_TRIM/RNF"/>
</dbReference>
<dbReference type="PANTHER" id="PTHR25465:SF5">
    <property type="entry name" value="E3 UBIQUITIN_ISG15 LIGASE TRIM25-RELATED"/>
    <property type="match status" value="1"/>
</dbReference>
<evidence type="ECO:0000259" key="6">
    <source>
        <dbReference type="PROSITE" id="PS50089"/>
    </source>
</evidence>
<feature type="coiled-coil region" evidence="5">
    <location>
        <begin position="165"/>
        <end position="226"/>
    </location>
</feature>
<keyword evidence="8" id="KW-1185">Reference proteome</keyword>
<dbReference type="Gene3D" id="2.60.120.920">
    <property type="match status" value="1"/>
</dbReference>
<evidence type="ECO:0000313" key="7">
    <source>
        <dbReference type="Ensembl" id="ENSPMEP00000016408.1"/>
    </source>
</evidence>
<keyword evidence="1" id="KW-0479">Metal-binding</keyword>
<evidence type="ECO:0000256" key="1">
    <source>
        <dbReference type="ARBA" id="ARBA00022723"/>
    </source>
</evidence>
<dbReference type="STRING" id="48701.ENSPMEP00000016408"/>
<feature type="domain" description="RING-type" evidence="6">
    <location>
        <begin position="19"/>
        <end position="62"/>
    </location>
</feature>
<dbReference type="PROSITE" id="PS50089">
    <property type="entry name" value="ZF_RING_2"/>
    <property type="match status" value="1"/>
</dbReference>
<reference evidence="7" key="1">
    <citation type="submission" date="2025-08" db="UniProtKB">
        <authorList>
            <consortium name="Ensembl"/>
        </authorList>
    </citation>
    <scope>IDENTIFICATION</scope>
</reference>
<evidence type="ECO:0000256" key="3">
    <source>
        <dbReference type="ARBA" id="ARBA00022833"/>
    </source>
</evidence>
<evidence type="ECO:0000256" key="2">
    <source>
        <dbReference type="ARBA" id="ARBA00022771"/>
    </source>
</evidence>
<dbReference type="Gene3D" id="3.30.40.10">
    <property type="entry name" value="Zinc/RING finger domain, C3HC4 (zinc finger)"/>
    <property type="match status" value="1"/>
</dbReference>
<dbReference type="SUPFAM" id="SSF49899">
    <property type="entry name" value="Concanavalin A-like lectins/glucanases"/>
    <property type="match status" value="1"/>
</dbReference>
<dbReference type="PANTHER" id="PTHR25465">
    <property type="entry name" value="B-BOX DOMAIN CONTAINING"/>
    <property type="match status" value="1"/>
</dbReference>
<dbReference type="InterPro" id="IPR058030">
    <property type="entry name" value="TRIM8/14/16/25/29/45/65_CC"/>
</dbReference>
<dbReference type="SUPFAM" id="SSF57850">
    <property type="entry name" value="RING/U-box"/>
    <property type="match status" value="1"/>
</dbReference>
<evidence type="ECO:0000256" key="4">
    <source>
        <dbReference type="PROSITE-ProRule" id="PRU00175"/>
    </source>
</evidence>
<dbReference type="Gene3D" id="4.10.830.40">
    <property type="match status" value="1"/>
</dbReference>
<keyword evidence="2 4" id="KW-0863">Zinc-finger</keyword>
<dbReference type="Proteomes" id="UP000261480">
    <property type="component" value="Unplaced"/>
</dbReference>
<keyword evidence="5" id="KW-0175">Coiled coil</keyword>
<dbReference type="InterPro" id="IPR001841">
    <property type="entry name" value="Znf_RING"/>
</dbReference>
<dbReference type="InterPro" id="IPR013320">
    <property type="entry name" value="ConA-like_dom_sf"/>
</dbReference>
<organism evidence="7 8">
    <name type="scientific">Poecilia mexicana</name>
    <dbReference type="NCBI Taxonomy" id="48701"/>
    <lineage>
        <taxon>Eukaryota</taxon>
        <taxon>Metazoa</taxon>
        <taxon>Chordata</taxon>
        <taxon>Craniata</taxon>
        <taxon>Vertebrata</taxon>
        <taxon>Euteleostomi</taxon>
        <taxon>Actinopterygii</taxon>
        <taxon>Neopterygii</taxon>
        <taxon>Teleostei</taxon>
        <taxon>Neoteleostei</taxon>
        <taxon>Acanthomorphata</taxon>
        <taxon>Ovalentaria</taxon>
        <taxon>Atherinomorphae</taxon>
        <taxon>Cyprinodontiformes</taxon>
        <taxon>Poeciliidae</taxon>
        <taxon>Poeciliinae</taxon>
        <taxon>Poecilia</taxon>
    </lineage>
</organism>
<evidence type="ECO:0000256" key="5">
    <source>
        <dbReference type="SAM" id="Coils"/>
    </source>
</evidence>
<dbReference type="Ensembl" id="ENSPMET00000025018.1">
    <property type="protein sequence ID" value="ENSPMEP00000016408.1"/>
    <property type="gene ID" value="ENSPMEG00000019066.1"/>
</dbReference>
<reference evidence="7" key="2">
    <citation type="submission" date="2025-09" db="UniProtKB">
        <authorList>
            <consortium name="Ensembl"/>
        </authorList>
    </citation>
    <scope>IDENTIFICATION</scope>
</reference>
<dbReference type="AlphaFoldDB" id="A0A3B3XN53"/>
<dbReference type="PROSITE" id="PS00518">
    <property type="entry name" value="ZF_RING_1"/>
    <property type="match status" value="1"/>
</dbReference>
<dbReference type="SMART" id="SM00184">
    <property type="entry name" value="RING"/>
    <property type="match status" value="1"/>
</dbReference>
<dbReference type="Pfam" id="PF25600">
    <property type="entry name" value="TRIM_CC"/>
    <property type="match status" value="1"/>
</dbReference>